<gene>
    <name evidence="3" type="ORF">DLK05_11435</name>
</gene>
<dbReference type="InterPro" id="IPR001173">
    <property type="entry name" value="Glyco_trans_2-like"/>
</dbReference>
<dbReference type="GO" id="GO:0016740">
    <property type="term" value="F:transferase activity"/>
    <property type="evidence" value="ECO:0007669"/>
    <property type="project" value="UniProtKB-KW"/>
</dbReference>
<dbReference type="InterPro" id="IPR029044">
    <property type="entry name" value="Nucleotide-diphossugar_trans"/>
</dbReference>
<keyword evidence="1" id="KW-0472">Membrane</keyword>
<comment type="caution">
    <text evidence="3">The sequence shown here is derived from an EMBL/GenBank/DDBJ whole genome shotgun (WGS) entry which is preliminary data.</text>
</comment>
<name>A0A434ATP0_9BACT</name>
<dbReference type="RefSeq" id="WP_127344104.1">
    <property type="nucleotide sequence ID" value="NZ_RJJX01000015.1"/>
</dbReference>
<dbReference type="Proteomes" id="UP000282985">
    <property type="component" value="Unassembled WGS sequence"/>
</dbReference>
<protein>
    <submittedName>
        <fullName evidence="3">Glycosyltransferase</fullName>
    </submittedName>
</protein>
<feature type="domain" description="Glycosyltransferase 2-like" evidence="2">
    <location>
        <begin position="8"/>
        <end position="138"/>
    </location>
</feature>
<dbReference type="PANTHER" id="PTHR43685:SF3">
    <property type="entry name" value="SLR2126 PROTEIN"/>
    <property type="match status" value="1"/>
</dbReference>
<dbReference type="OrthoDB" id="9813550at2"/>
<sequence length="336" mass="38487">MTEELKFSIIIPVYNRPDEMKELLDSLAAQTNKDFELVVVEDGSAIRSEELCKSYEDRINISYYYKENEGPSIGRNYGLARAKGNFYLFFDSDCILPPHYMETIHKELSENFVDCYGGPDGAMDDFSDFQKAVSYAMTSFFTTGGIRGGKKQVHQFHPRSFNLGFSKKVYEDTGGFPVTRMHPGEDMVFAIEVIKRGFETRLVRDAYVFHKRRISFKKFYKQVFGFGKTRYIISKHYPETFKIFFLFPSIFAIGTIGALILGVAIRSLFAYPVFLFAFLVFADALTKYKSLKVAFLALLSSFVQLFGYGIGFIDAVWKHKVLGKDEFGVFGKGFYE</sequence>
<keyword evidence="1" id="KW-1133">Transmembrane helix</keyword>
<dbReference type="Pfam" id="PF00535">
    <property type="entry name" value="Glycos_transf_2"/>
    <property type="match status" value="1"/>
</dbReference>
<feature type="transmembrane region" description="Helical" evidence="1">
    <location>
        <begin position="243"/>
        <end position="263"/>
    </location>
</feature>
<reference evidence="3 4" key="1">
    <citation type="submission" date="2018-11" db="EMBL/GenBank/DDBJ databases">
        <title>Parancylomarina longa gen. nov., sp. nov., isolated from sediments of southern Okinawa.</title>
        <authorList>
            <person name="Fu T."/>
        </authorList>
    </citation>
    <scope>NUCLEOTIDE SEQUENCE [LARGE SCALE GENOMIC DNA]</scope>
    <source>
        <strain evidence="3 4">T3-2 S1-C</strain>
    </source>
</reference>
<dbReference type="InterPro" id="IPR050834">
    <property type="entry name" value="Glycosyltransf_2"/>
</dbReference>
<organism evidence="3 4">
    <name type="scientific">Ancylomarina longa</name>
    <dbReference type="NCBI Taxonomy" id="2487017"/>
    <lineage>
        <taxon>Bacteria</taxon>
        <taxon>Pseudomonadati</taxon>
        <taxon>Bacteroidota</taxon>
        <taxon>Bacteroidia</taxon>
        <taxon>Marinilabiliales</taxon>
        <taxon>Marinifilaceae</taxon>
        <taxon>Ancylomarina</taxon>
    </lineage>
</organism>
<proteinExistence type="predicted"/>
<evidence type="ECO:0000256" key="1">
    <source>
        <dbReference type="SAM" id="Phobius"/>
    </source>
</evidence>
<dbReference type="PANTHER" id="PTHR43685">
    <property type="entry name" value="GLYCOSYLTRANSFERASE"/>
    <property type="match status" value="1"/>
</dbReference>
<feature type="transmembrane region" description="Helical" evidence="1">
    <location>
        <begin position="293"/>
        <end position="313"/>
    </location>
</feature>
<feature type="transmembrane region" description="Helical" evidence="1">
    <location>
        <begin position="269"/>
        <end position="286"/>
    </location>
</feature>
<accession>A0A434ATP0</accession>
<keyword evidence="3" id="KW-0808">Transferase</keyword>
<keyword evidence="4" id="KW-1185">Reference proteome</keyword>
<evidence type="ECO:0000313" key="4">
    <source>
        <dbReference type="Proteomes" id="UP000282985"/>
    </source>
</evidence>
<dbReference type="SUPFAM" id="SSF53448">
    <property type="entry name" value="Nucleotide-diphospho-sugar transferases"/>
    <property type="match status" value="1"/>
</dbReference>
<evidence type="ECO:0000259" key="2">
    <source>
        <dbReference type="Pfam" id="PF00535"/>
    </source>
</evidence>
<dbReference type="Gene3D" id="3.90.550.10">
    <property type="entry name" value="Spore Coat Polysaccharide Biosynthesis Protein SpsA, Chain A"/>
    <property type="match status" value="1"/>
</dbReference>
<dbReference type="EMBL" id="RJJX01000015">
    <property type="protein sequence ID" value="RUT77802.1"/>
    <property type="molecule type" value="Genomic_DNA"/>
</dbReference>
<keyword evidence="1" id="KW-0812">Transmembrane</keyword>
<dbReference type="AlphaFoldDB" id="A0A434ATP0"/>
<evidence type="ECO:0000313" key="3">
    <source>
        <dbReference type="EMBL" id="RUT77802.1"/>
    </source>
</evidence>